<accession>A0ABM5N7V9</accession>
<evidence type="ECO:0000313" key="2">
    <source>
        <dbReference type="Proteomes" id="UP000002875"/>
    </source>
</evidence>
<keyword evidence="2" id="KW-1185">Reference proteome</keyword>
<dbReference type="EMBL" id="CP002963">
    <property type="protein sequence ID" value="AFK05612.1"/>
    <property type="molecule type" value="Genomic_DNA"/>
</dbReference>
<dbReference type="Pfam" id="PF04199">
    <property type="entry name" value="Cyclase"/>
    <property type="match status" value="1"/>
</dbReference>
<organism evidence="1 2">
    <name type="scientific">Emticicia oligotrophica (strain DSM 17448 / CIP 109782 / MTCC 6937 / GPTSA100-15)</name>
    <dbReference type="NCBI Taxonomy" id="929562"/>
    <lineage>
        <taxon>Bacteria</taxon>
        <taxon>Pseudomonadati</taxon>
        <taxon>Bacteroidota</taxon>
        <taxon>Cytophagia</taxon>
        <taxon>Cytophagales</taxon>
        <taxon>Leadbetterellaceae</taxon>
        <taxon>Emticicia</taxon>
    </lineage>
</organism>
<keyword evidence="1" id="KW-0614">Plasmid</keyword>
<dbReference type="Proteomes" id="UP000002875">
    <property type="component" value="Plasmid pEMTOL02"/>
</dbReference>
<protein>
    <submittedName>
        <fullName evidence="1">Cyclase family protein</fullName>
    </submittedName>
</protein>
<geneLocation type="plasmid" evidence="1 2">
    <name>pEMTOL02</name>
</geneLocation>
<dbReference type="PANTHER" id="PTHR43564">
    <property type="entry name" value="KYNURENINE FORMAMIDASE-LIKE PROTEIN"/>
    <property type="match status" value="1"/>
</dbReference>
<dbReference type="SUPFAM" id="SSF102198">
    <property type="entry name" value="Putative cyclase"/>
    <property type="match status" value="1"/>
</dbReference>
<name>A0ABM5N7V9_EMTOG</name>
<proteinExistence type="predicted"/>
<dbReference type="RefSeq" id="WP_015031137.1">
    <property type="nucleotide sequence ID" value="NC_018749.1"/>
</dbReference>
<dbReference type="Gene3D" id="3.50.30.50">
    <property type="entry name" value="Putative cyclase"/>
    <property type="match status" value="1"/>
</dbReference>
<dbReference type="InterPro" id="IPR007325">
    <property type="entry name" value="KFase/CYL"/>
</dbReference>
<sequence length="259" mass="28987">MKIIDLSVTISEKIKEPLPTKIVYEDHKEGAKKMGGKLFEGLTDVFIDGNGPAGEFLTVTSHCGTHVDAPYHYFPTSEGKPARTIDEMPLEWFFQDGVVLDFTDKPDGYMFEPEDLQEKLDAIGYKLKPLDIVLIRCDADKRIHDDDFVKIHVGASAKATHWLIDQGIKVMGTDGWGWDIPLHIQAADFRENPRPGIIWQAHYVGIEKEYCQIEKLANLDQLPPLGFKVACFPAKIEKASAGWTRAVAILNTPNPSRGI</sequence>
<evidence type="ECO:0000313" key="1">
    <source>
        <dbReference type="EMBL" id="AFK05612.1"/>
    </source>
</evidence>
<reference evidence="1 2" key="1">
    <citation type="submission" date="2011-07" db="EMBL/GenBank/DDBJ databases">
        <title>The complete genome of plasmid 2 of Emticicia oligotrophica DSM 17448.</title>
        <authorList>
            <consortium name="US DOE Joint Genome Institute (JGI-PGF)"/>
            <person name="Lucas S."/>
            <person name="Han J."/>
            <person name="Lapidus A."/>
            <person name="Bruce D."/>
            <person name="Goodwin L."/>
            <person name="Pitluck S."/>
            <person name="Peters L."/>
            <person name="Kyrpides N."/>
            <person name="Mavromatis K."/>
            <person name="Ivanova N."/>
            <person name="Ovchinnikova G."/>
            <person name="Teshima H."/>
            <person name="Detter J.C."/>
            <person name="Tapia R."/>
            <person name="Han C."/>
            <person name="Land M."/>
            <person name="Hauser L."/>
            <person name="Markowitz V."/>
            <person name="Cheng J.-F."/>
            <person name="Hugenholtz P."/>
            <person name="Woyke T."/>
            <person name="Wu D."/>
            <person name="Tindall B."/>
            <person name="Pomrenke H."/>
            <person name="Brambilla E."/>
            <person name="Klenk H.-P."/>
            <person name="Eisen J.A."/>
        </authorList>
    </citation>
    <scope>NUCLEOTIDE SEQUENCE [LARGE SCALE GENOMIC DNA]</scope>
    <source>
        <strain evidence="2">DSM 17448 / GPTSA100-15</strain>
        <plasmid evidence="1 2">pEMTOL02</plasmid>
    </source>
</reference>
<dbReference type="PANTHER" id="PTHR43564:SF2">
    <property type="entry name" value="BLR6059 PROTEIN"/>
    <property type="match status" value="1"/>
</dbReference>
<dbReference type="InterPro" id="IPR037175">
    <property type="entry name" value="KFase_sf"/>
</dbReference>
<gene>
    <name evidence="1" type="ORF">Emtol_0094</name>
</gene>